<dbReference type="Pfam" id="PF15932">
    <property type="entry name" value="DUF4748"/>
    <property type="match status" value="1"/>
</dbReference>
<comment type="caution">
    <text evidence="2">The sequence shown here is derived from an EMBL/GenBank/DDBJ whole genome shotgun (WGS) entry which is preliminary data.</text>
</comment>
<reference evidence="2 3" key="1">
    <citation type="journal article" date="2019" name="Philos. Trans. R. Soc. Lond., B, Biol. Sci.">
        <title>Ant behaviour and brain gene expression of defending hosts depend on the ecological success of the intruding social parasite.</title>
        <authorList>
            <person name="Kaur R."/>
            <person name="Stoldt M."/>
            <person name="Jongepier E."/>
            <person name="Feldmeyer B."/>
            <person name="Menzel F."/>
            <person name="Bornberg-Bauer E."/>
            <person name="Foitzik S."/>
        </authorList>
    </citation>
    <scope>NUCLEOTIDE SEQUENCE [LARGE SCALE GENOMIC DNA]</scope>
    <source>
        <tissue evidence="2">Whole body</tissue>
    </source>
</reference>
<keyword evidence="1" id="KW-1133">Transmembrane helix</keyword>
<name>A0A4V3SBH5_9HYME</name>
<dbReference type="InterPro" id="IPR031833">
    <property type="entry name" value="DUF4748"/>
</dbReference>
<keyword evidence="1" id="KW-0812">Transmembrane</keyword>
<evidence type="ECO:0000313" key="3">
    <source>
        <dbReference type="Proteomes" id="UP000310200"/>
    </source>
</evidence>
<dbReference type="EMBL" id="QBLH01001154">
    <property type="protein sequence ID" value="TGZ52884.1"/>
    <property type="molecule type" value="Genomic_DNA"/>
</dbReference>
<sequence length="52" mass="5935">MALPIWAKVGIGWSVATVLGIYAFVLSKRSINARRYEIMKARQRLRDTNVVD</sequence>
<evidence type="ECO:0000313" key="2">
    <source>
        <dbReference type="EMBL" id="TGZ52884.1"/>
    </source>
</evidence>
<protein>
    <submittedName>
        <fullName evidence="2">Uncharacterized protein</fullName>
    </submittedName>
</protein>
<accession>A0A4V3SBH5</accession>
<dbReference type="STRING" id="300112.A0A4V3SBH5"/>
<keyword evidence="3" id="KW-1185">Reference proteome</keyword>
<keyword evidence="1" id="KW-0472">Membrane</keyword>
<proteinExistence type="predicted"/>
<dbReference type="AlphaFoldDB" id="A0A4V3SBH5"/>
<feature type="transmembrane region" description="Helical" evidence="1">
    <location>
        <begin position="6"/>
        <end position="26"/>
    </location>
</feature>
<organism evidence="2 3">
    <name type="scientific">Temnothorax longispinosus</name>
    <dbReference type="NCBI Taxonomy" id="300112"/>
    <lineage>
        <taxon>Eukaryota</taxon>
        <taxon>Metazoa</taxon>
        <taxon>Ecdysozoa</taxon>
        <taxon>Arthropoda</taxon>
        <taxon>Hexapoda</taxon>
        <taxon>Insecta</taxon>
        <taxon>Pterygota</taxon>
        <taxon>Neoptera</taxon>
        <taxon>Endopterygota</taxon>
        <taxon>Hymenoptera</taxon>
        <taxon>Apocrita</taxon>
        <taxon>Aculeata</taxon>
        <taxon>Formicoidea</taxon>
        <taxon>Formicidae</taxon>
        <taxon>Myrmicinae</taxon>
        <taxon>Temnothorax</taxon>
    </lineage>
</organism>
<evidence type="ECO:0000256" key="1">
    <source>
        <dbReference type="SAM" id="Phobius"/>
    </source>
</evidence>
<gene>
    <name evidence="2" type="ORF">DBV15_11488</name>
</gene>
<dbReference type="Proteomes" id="UP000310200">
    <property type="component" value="Unassembled WGS sequence"/>
</dbReference>